<dbReference type="OrthoDB" id="9805455at2"/>
<feature type="compositionally biased region" description="Basic and acidic residues" evidence="19">
    <location>
        <begin position="7"/>
        <end position="34"/>
    </location>
</feature>
<evidence type="ECO:0000256" key="5">
    <source>
        <dbReference type="ARBA" id="ARBA00012814"/>
    </source>
</evidence>
<feature type="compositionally biased region" description="Low complexity" evidence="19">
    <location>
        <begin position="43"/>
        <end position="57"/>
    </location>
</feature>
<dbReference type="GO" id="GO:0004826">
    <property type="term" value="F:phenylalanine-tRNA ligase activity"/>
    <property type="evidence" value="ECO:0007669"/>
    <property type="project" value="UniProtKB-EC"/>
</dbReference>
<dbReference type="GO" id="GO:0000049">
    <property type="term" value="F:tRNA binding"/>
    <property type="evidence" value="ECO:0007669"/>
    <property type="project" value="UniProtKB-UniRule"/>
</dbReference>
<dbReference type="AlphaFoldDB" id="A0A347W6Y7"/>
<evidence type="ECO:0000256" key="3">
    <source>
        <dbReference type="ARBA" id="ARBA00008653"/>
    </source>
</evidence>
<protein>
    <recommendedName>
        <fullName evidence="6">Phenylalanine--tRNA ligase beta subunit</fullName>
        <ecNumber evidence="5">6.1.1.20</ecNumber>
    </recommendedName>
    <alternativeName>
        <fullName evidence="16">Phenylalanyl-tRNA synthetase beta subunit</fullName>
    </alternativeName>
</protein>
<dbReference type="Proteomes" id="UP000477070">
    <property type="component" value="Unassembled WGS sequence"/>
</dbReference>
<evidence type="ECO:0000313" key="24">
    <source>
        <dbReference type="EMBL" id="TLD92214.1"/>
    </source>
</evidence>
<keyword evidence="25" id="KW-1185">Reference proteome</keyword>
<evidence type="ECO:0000256" key="6">
    <source>
        <dbReference type="ARBA" id="ARBA00017032"/>
    </source>
</evidence>
<dbReference type="InterPro" id="IPR045864">
    <property type="entry name" value="aa-tRNA-synth_II/BPL/LPL"/>
</dbReference>
<evidence type="ECO:0000256" key="16">
    <source>
        <dbReference type="ARBA" id="ARBA00033189"/>
    </source>
</evidence>
<keyword evidence="8 24" id="KW-0436">Ligase</keyword>
<dbReference type="PANTHER" id="PTHR10947:SF0">
    <property type="entry name" value="PHENYLALANINE--TRNA LIGASE BETA SUBUNIT"/>
    <property type="match status" value="1"/>
</dbReference>
<keyword evidence="14" id="KW-0648">Protein biosynthesis</keyword>
<organism evidence="24 25">
    <name type="scientific">Helicobacter saguini</name>
    <dbReference type="NCBI Taxonomy" id="1548018"/>
    <lineage>
        <taxon>Bacteria</taxon>
        <taxon>Pseudomonadati</taxon>
        <taxon>Campylobacterota</taxon>
        <taxon>Epsilonproteobacteria</taxon>
        <taxon>Campylobacterales</taxon>
        <taxon>Helicobacteraceae</taxon>
        <taxon>Helicobacter</taxon>
    </lineage>
</organism>
<feature type="domain" description="FDX-ACB" evidence="21">
    <location>
        <begin position="680"/>
        <end position="770"/>
    </location>
</feature>
<evidence type="ECO:0000259" key="22">
    <source>
        <dbReference type="PROSITE" id="PS51483"/>
    </source>
</evidence>
<dbReference type="GO" id="GO:0000287">
    <property type="term" value="F:magnesium ion binding"/>
    <property type="evidence" value="ECO:0007669"/>
    <property type="project" value="InterPro"/>
</dbReference>
<accession>A0A347W6Y7</accession>
<dbReference type="Pfam" id="PF17759">
    <property type="entry name" value="tRNA_synthFbeta"/>
    <property type="match status" value="1"/>
</dbReference>
<comment type="catalytic activity">
    <reaction evidence="17">
        <text>tRNA(Phe) + L-phenylalanine + ATP = L-phenylalanyl-tRNA(Phe) + AMP + diphosphate + H(+)</text>
        <dbReference type="Rhea" id="RHEA:19413"/>
        <dbReference type="Rhea" id="RHEA-COMP:9668"/>
        <dbReference type="Rhea" id="RHEA-COMP:9699"/>
        <dbReference type="ChEBI" id="CHEBI:15378"/>
        <dbReference type="ChEBI" id="CHEBI:30616"/>
        <dbReference type="ChEBI" id="CHEBI:33019"/>
        <dbReference type="ChEBI" id="CHEBI:58095"/>
        <dbReference type="ChEBI" id="CHEBI:78442"/>
        <dbReference type="ChEBI" id="CHEBI:78531"/>
        <dbReference type="ChEBI" id="CHEBI:456215"/>
        <dbReference type="EC" id="6.1.1.20"/>
    </reaction>
</comment>
<evidence type="ECO:0000256" key="18">
    <source>
        <dbReference type="PROSITE-ProRule" id="PRU00209"/>
    </source>
</evidence>
<dbReference type="EMBL" id="QBIU01000001">
    <property type="protein sequence ID" value="MWV68944.1"/>
    <property type="molecule type" value="Genomic_DNA"/>
</dbReference>
<dbReference type="SMART" id="SM00896">
    <property type="entry name" value="FDX-ACB"/>
    <property type="match status" value="1"/>
</dbReference>
<gene>
    <name evidence="24" type="primary">pheT</name>
    <name evidence="23" type="ORF">DCO61_02600</name>
    <name evidence="24" type="ORF">LS64_010670</name>
</gene>
<comment type="subcellular location">
    <subcellularLocation>
        <location evidence="2">Cytoplasm</location>
    </subcellularLocation>
</comment>
<evidence type="ECO:0000313" key="23">
    <source>
        <dbReference type="EMBL" id="MWV68944.1"/>
    </source>
</evidence>
<name>A0A347W6Y7_9HELI</name>
<dbReference type="Pfam" id="PF03484">
    <property type="entry name" value="B5"/>
    <property type="match status" value="1"/>
</dbReference>
<keyword evidence="13 18" id="KW-0694">RNA-binding</keyword>
<dbReference type="InterPro" id="IPR009061">
    <property type="entry name" value="DNA-bd_dom_put_sf"/>
</dbReference>
<dbReference type="InterPro" id="IPR036690">
    <property type="entry name" value="Fdx_antiC-bd_sf"/>
</dbReference>
<evidence type="ECO:0000256" key="13">
    <source>
        <dbReference type="ARBA" id="ARBA00022884"/>
    </source>
</evidence>
<dbReference type="SUPFAM" id="SSF55681">
    <property type="entry name" value="Class II aaRS and biotin synthetases"/>
    <property type="match status" value="1"/>
</dbReference>
<evidence type="ECO:0000313" key="25">
    <source>
        <dbReference type="Proteomes" id="UP000029714"/>
    </source>
</evidence>
<keyword evidence="11" id="KW-0067">ATP-binding</keyword>
<feature type="compositionally biased region" description="Basic and acidic residues" evidence="19">
    <location>
        <begin position="59"/>
        <end position="79"/>
    </location>
</feature>
<dbReference type="PROSITE" id="PS51483">
    <property type="entry name" value="B5"/>
    <property type="match status" value="1"/>
</dbReference>
<dbReference type="GO" id="GO:0009328">
    <property type="term" value="C:phenylalanine-tRNA ligase complex"/>
    <property type="evidence" value="ECO:0007669"/>
    <property type="project" value="TreeGrafter"/>
</dbReference>
<dbReference type="EMBL" id="JRMP02000022">
    <property type="protein sequence ID" value="TLD92214.1"/>
    <property type="molecule type" value="Genomic_DNA"/>
</dbReference>
<keyword evidence="9" id="KW-0479">Metal-binding</keyword>
<comment type="subunit">
    <text evidence="4">Tetramer of two alpha and two beta subunits.</text>
</comment>
<dbReference type="InterPro" id="IPR005147">
    <property type="entry name" value="tRNA_synthase_B5-dom"/>
</dbReference>
<dbReference type="PROSITE" id="PS50886">
    <property type="entry name" value="TRBD"/>
    <property type="match status" value="1"/>
</dbReference>
<dbReference type="InterPro" id="IPR041616">
    <property type="entry name" value="PheRS_beta_core"/>
</dbReference>
<dbReference type="GO" id="GO:0006432">
    <property type="term" value="P:phenylalanyl-tRNA aminoacylation"/>
    <property type="evidence" value="ECO:0007669"/>
    <property type="project" value="InterPro"/>
</dbReference>
<feature type="region of interest" description="Disordered" evidence="19">
    <location>
        <begin position="1"/>
        <end position="83"/>
    </location>
</feature>
<dbReference type="Gene3D" id="3.30.56.10">
    <property type="match status" value="1"/>
</dbReference>
<dbReference type="PROSITE" id="PS51447">
    <property type="entry name" value="FDX_ACB"/>
    <property type="match status" value="1"/>
</dbReference>
<keyword evidence="15" id="KW-0030">Aminoacyl-tRNA synthetase</keyword>
<reference evidence="23 26" key="4">
    <citation type="submission" date="2019-12" db="EMBL/GenBank/DDBJ databases">
        <title>Multi-Generational Helicobacter saguini Isolates.</title>
        <authorList>
            <person name="Mannion A."/>
            <person name="Shen Z."/>
            <person name="Fox J.G."/>
        </authorList>
    </citation>
    <scope>NUCLEOTIDE SEQUENCE [LARGE SCALE GENOMIC DNA]</scope>
    <source>
        <strain evidence="23">16-048</strain>
        <strain evidence="26">16-048 (F4)</strain>
    </source>
</reference>
<evidence type="ECO:0000256" key="1">
    <source>
        <dbReference type="ARBA" id="ARBA00001946"/>
    </source>
</evidence>
<evidence type="ECO:0000256" key="2">
    <source>
        <dbReference type="ARBA" id="ARBA00004496"/>
    </source>
</evidence>
<evidence type="ECO:0000256" key="19">
    <source>
        <dbReference type="SAM" id="MobiDB-lite"/>
    </source>
</evidence>
<dbReference type="Gene3D" id="3.30.930.10">
    <property type="entry name" value="Bira Bifunctional Protein, Domain 2"/>
    <property type="match status" value="1"/>
</dbReference>
<dbReference type="CDD" id="cd00769">
    <property type="entry name" value="PheRS_beta_core"/>
    <property type="match status" value="1"/>
</dbReference>
<dbReference type="SUPFAM" id="SSF50249">
    <property type="entry name" value="Nucleic acid-binding proteins"/>
    <property type="match status" value="1"/>
</dbReference>
<comment type="caution">
    <text evidence="24">The sequence shown here is derived from an EMBL/GenBank/DDBJ whole genome shotgun (WGS) entry which is preliminary data.</text>
</comment>
<keyword evidence="10" id="KW-0547">Nucleotide-binding</keyword>
<dbReference type="PANTHER" id="PTHR10947">
    <property type="entry name" value="PHENYLALANYL-TRNA SYNTHETASE BETA CHAIN AND LEUCINE-RICH REPEAT-CONTAINING PROTEIN 47"/>
    <property type="match status" value="1"/>
</dbReference>
<dbReference type="InterPro" id="IPR045060">
    <property type="entry name" value="Phe-tRNA-ligase_IIc_bsu"/>
</dbReference>
<evidence type="ECO:0000256" key="10">
    <source>
        <dbReference type="ARBA" id="ARBA00022741"/>
    </source>
</evidence>
<dbReference type="GO" id="GO:0005524">
    <property type="term" value="F:ATP binding"/>
    <property type="evidence" value="ECO:0007669"/>
    <property type="project" value="UniProtKB-KW"/>
</dbReference>
<evidence type="ECO:0000313" key="26">
    <source>
        <dbReference type="Proteomes" id="UP000477070"/>
    </source>
</evidence>
<keyword evidence="12" id="KW-0460">Magnesium</keyword>
<evidence type="ECO:0000259" key="20">
    <source>
        <dbReference type="PROSITE" id="PS50886"/>
    </source>
</evidence>
<feature type="domain" description="B5" evidence="22">
    <location>
        <begin position="380"/>
        <end position="457"/>
    </location>
</feature>
<evidence type="ECO:0000256" key="4">
    <source>
        <dbReference type="ARBA" id="ARBA00011209"/>
    </source>
</evidence>
<evidence type="ECO:0000256" key="9">
    <source>
        <dbReference type="ARBA" id="ARBA00022723"/>
    </source>
</evidence>
<dbReference type="NCBIfam" id="TIGR00472">
    <property type="entry name" value="pheT_bact"/>
    <property type="match status" value="1"/>
</dbReference>
<reference evidence="24" key="3">
    <citation type="submission" date="2018-04" db="EMBL/GenBank/DDBJ databases">
        <authorList>
            <person name="Sheh A."/>
            <person name="Shen Z."/>
            <person name="Mannion A.J."/>
            <person name="Fox J.G."/>
        </authorList>
    </citation>
    <scope>NUCLEOTIDE SEQUENCE</scope>
    <source>
        <strain evidence="24">MIT 97-6194</strain>
    </source>
</reference>
<evidence type="ECO:0000256" key="17">
    <source>
        <dbReference type="ARBA" id="ARBA00049255"/>
    </source>
</evidence>
<dbReference type="Gene3D" id="2.40.50.140">
    <property type="entry name" value="Nucleic acid-binding proteins"/>
    <property type="match status" value="1"/>
</dbReference>
<dbReference type="InterPro" id="IPR005121">
    <property type="entry name" value="Fdx_antiC-bd"/>
</dbReference>
<comment type="cofactor">
    <cofactor evidence="1">
        <name>Mg(2+)</name>
        <dbReference type="ChEBI" id="CHEBI:18420"/>
    </cofactor>
</comment>
<keyword evidence="7 18" id="KW-0820">tRNA-binding</keyword>
<sequence length="771" mass="86890">MATNSQDSKKNTESKNHKNVDSKENIESNHKDSNHTNVDVSHSLNMTNNSLNMTTNSQDSKKSTESKNHKNVDSKENIESNHTTITKSQIRGIDSYGMLCSSTELGLPKLNDGILVLDSSIGELTLGKELSEYPVFNQNCLELGITPNRGDCLSVLGVARDIASMFNLIVKNISNIEPSVALGVGRFLSIIPRGDLHASLLYRLVEIKEGFTPLYIALTLGITQNYKDDVVANFLNYTTFMTGVLFNAYPINSKIVSPNAKEAKLIIQNDEHGLESIYADSVNESGQGGLNKLNEIGVNSYDLKKYDYPLTLILEASFINAEYIANKLCGLNVPKNADVVHKSTRGSNPDLELGMNFLCKNLNALKIMLYSGVQEIIRDIEIHNIHMTFAYISECIGNHIPKEEIALILKRLNFRIQATCDENFFIANPPTYRNDIKNRQDVAEEILRFYGIDKVTPINHKVEQIPQLNAVLSRHQRLKDLRYKAVGNGFVECVHYVFDNSSVLKELGYEVLQDSKKLVNPITSELDTLRPSLLPHILESMQRNKRYGFESMRLFEIGYIYDSERNAKLSLAFVMNDFLKPPSFPNPKGIRLDFYNFASVVAEIIGNFECVNIAPSFIKSRLIHPYQNGKMLNGENILGVISKLHPEIAKKYDLDSVFFCEIDVDLLLQSSGVNALNEVSKFQANRRDLTLLIDKNISFNSVKSEIENLHLKILKSFFPLDVFNENDSQNALSIRFIMQSFESTLTESSMQDALQKILDVLESKFHARLKV</sequence>
<dbReference type="SUPFAM" id="SSF46955">
    <property type="entry name" value="Putative DNA-binding domain"/>
    <property type="match status" value="1"/>
</dbReference>
<evidence type="ECO:0000256" key="15">
    <source>
        <dbReference type="ARBA" id="ARBA00023146"/>
    </source>
</evidence>
<evidence type="ECO:0000256" key="11">
    <source>
        <dbReference type="ARBA" id="ARBA00022840"/>
    </source>
</evidence>
<dbReference type="InterPro" id="IPR004532">
    <property type="entry name" value="Phe-tRNA-ligase_IIc_bsu_bact"/>
</dbReference>
<dbReference type="EC" id="6.1.1.20" evidence="5"/>
<evidence type="ECO:0000256" key="12">
    <source>
        <dbReference type="ARBA" id="ARBA00022842"/>
    </source>
</evidence>
<dbReference type="Pfam" id="PF03147">
    <property type="entry name" value="FDX-ACB"/>
    <property type="match status" value="1"/>
</dbReference>
<evidence type="ECO:0000256" key="7">
    <source>
        <dbReference type="ARBA" id="ARBA00022555"/>
    </source>
</evidence>
<evidence type="ECO:0000256" key="14">
    <source>
        <dbReference type="ARBA" id="ARBA00022917"/>
    </source>
</evidence>
<evidence type="ECO:0000256" key="8">
    <source>
        <dbReference type="ARBA" id="ARBA00022598"/>
    </source>
</evidence>
<proteinExistence type="inferred from homology"/>
<reference evidence="24 25" key="2">
    <citation type="journal article" date="2016" name="Infect. Immun.">
        <title>Helicobacter saguini, a Novel Helicobacter Isolated from Cotton-Top Tamarins with Ulcerative Colitis, Has Proinflammatory Properties and Induces Typhlocolitis and Dysplasia in Gnotobiotic IL-10-/- Mice.</title>
        <authorList>
            <person name="Shen Z."/>
            <person name="Mannion A."/>
            <person name="Whary M.T."/>
            <person name="Muthupalani S."/>
            <person name="Sheh A."/>
            <person name="Feng Y."/>
            <person name="Gong G."/>
            <person name="Vandamme P."/>
            <person name="Holcombe H.R."/>
            <person name="Paster B.J."/>
            <person name="Fox J.G."/>
        </authorList>
    </citation>
    <scope>NUCLEOTIDE SEQUENCE [LARGE SCALE GENOMIC DNA]</scope>
    <source>
        <strain evidence="24 25">MIT 97-6194</strain>
    </source>
</reference>
<dbReference type="SMART" id="SM00874">
    <property type="entry name" value="B5"/>
    <property type="match status" value="1"/>
</dbReference>
<reference evidence="24 25" key="1">
    <citation type="journal article" date="2014" name="Genome Announc.">
        <title>Draft genome sequences of eight enterohepatic helicobacter species isolated from both laboratory and wild rodents.</title>
        <authorList>
            <person name="Sheh A."/>
            <person name="Shen Z."/>
            <person name="Fox J.G."/>
        </authorList>
    </citation>
    <scope>NUCLEOTIDE SEQUENCE [LARGE SCALE GENOMIC DNA]</scope>
    <source>
        <strain evidence="24 25">MIT 97-6194</strain>
    </source>
</reference>
<dbReference type="SUPFAM" id="SSF54991">
    <property type="entry name" value="Anticodon-binding domain of PheRS"/>
    <property type="match status" value="1"/>
</dbReference>
<dbReference type="Gene3D" id="3.30.70.380">
    <property type="entry name" value="Ferrodoxin-fold anticodon-binding domain"/>
    <property type="match status" value="1"/>
</dbReference>
<comment type="similarity">
    <text evidence="3">Belongs to the phenylalanyl-tRNA synthetase beta subunit family. Type 1 subfamily.</text>
</comment>
<dbReference type="InterPro" id="IPR002547">
    <property type="entry name" value="tRNA-bd_dom"/>
</dbReference>
<dbReference type="Proteomes" id="UP000029714">
    <property type="component" value="Unassembled WGS sequence"/>
</dbReference>
<feature type="domain" description="TRNA-binding" evidence="20">
    <location>
        <begin position="9"/>
        <end position="131"/>
    </location>
</feature>
<dbReference type="InterPro" id="IPR012340">
    <property type="entry name" value="NA-bd_OB-fold"/>
</dbReference>
<evidence type="ECO:0000259" key="21">
    <source>
        <dbReference type="PROSITE" id="PS51447"/>
    </source>
</evidence>